<feature type="domain" description="Dynein regulatory complex protein 1 C-terminal" evidence="1">
    <location>
        <begin position="48"/>
        <end position="104"/>
    </location>
</feature>
<dbReference type="InterPro" id="IPR029440">
    <property type="entry name" value="DRC1_C"/>
</dbReference>
<comment type="caution">
    <text evidence="2">The sequence shown here is derived from an EMBL/GenBank/DDBJ whole genome shotgun (WGS) entry which is preliminary data.</text>
</comment>
<proteinExistence type="predicted"/>
<dbReference type="Proteomes" id="UP000653454">
    <property type="component" value="Unassembled WGS sequence"/>
</dbReference>
<reference evidence="2" key="1">
    <citation type="submission" date="2020-11" db="EMBL/GenBank/DDBJ databases">
        <authorList>
            <person name="Whiteford S."/>
        </authorList>
    </citation>
    <scope>NUCLEOTIDE SEQUENCE</scope>
</reference>
<name>A0A8S4E9M2_PLUXY</name>
<evidence type="ECO:0000313" key="3">
    <source>
        <dbReference type="Proteomes" id="UP000653454"/>
    </source>
</evidence>
<gene>
    <name evidence="2" type="ORF">PLXY2_LOCUS4739</name>
</gene>
<keyword evidence="3" id="KW-1185">Reference proteome</keyword>
<evidence type="ECO:0000259" key="1">
    <source>
        <dbReference type="Pfam" id="PF14775"/>
    </source>
</evidence>
<dbReference type="AlphaFoldDB" id="A0A8S4E9M2"/>
<accession>A0A8S4E9M2</accession>
<dbReference type="Pfam" id="PF14775">
    <property type="entry name" value="NYD-SP28_assoc"/>
    <property type="match status" value="1"/>
</dbReference>
<sequence>MQVLTALGEFVTVFMPPEKQELNNILEDLKPPDFSSPSRKLKKEDIEQYWAQWRNLVPPEKDRFWDGMLSGLNNYLGILQDRDRLHDEVVLLRQRNAALRRLVRGTLPDVPGVLPKYPPEAPKYMRAGGDRFVAPCEEVKKLPPI</sequence>
<protein>
    <submittedName>
        <fullName evidence="2">(diamondback moth) hypothetical protein</fullName>
    </submittedName>
</protein>
<dbReference type="EMBL" id="CAJHNJ030000013">
    <property type="protein sequence ID" value="CAG9111868.1"/>
    <property type="molecule type" value="Genomic_DNA"/>
</dbReference>
<evidence type="ECO:0000313" key="2">
    <source>
        <dbReference type="EMBL" id="CAG9111868.1"/>
    </source>
</evidence>
<organism evidence="2 3">
    <name type="scientific">Plutella xylostella</name>
    <name type="common">Diamondback moth</name>
    <name type="synonym">Plutella maculipennis</name>
    <dbReference type="NCBI Taxonomy" id="51655"/>
    <lineage>
        <taxon>Eukaryota</taxon>
        <taxon>Metazoa</taxon>
        <taxon>Ecdysozoa</taxon>
        <taxon>Arthropoda</taxon>
        <taxon>Hexapoda</taxon>
        <taxon>Insecta</taxon>
        <taxon>Pterygota</taxon>
        <taxon>Neoptera</taxon>
        <taxon>Endopterygota</taxon>
        <taxon>Lepidoptera</taxon>
        <taxon>Glossata</taxon>
        <taxon>Ditrysia</taxon>
        <taxon>Yponomeutoidea</taxon>
        <taxon>Plutellidae</taxon>
        <taxon>Plutella</taxon>
    </lineage>
</organism>